<comment type="caution">
    <text evidence="2">The sequence shown here is derived from an EMBL/GenBank/DDBJ whole genome shotgun (WGS) entry which is preliminary data.</text>
</comment>
<dbReference type="EMBL" id="VMRY01000118">
    <property type="protein sequence ID" value="TVT49496.1"/>
    <property type="molecule type" value="Genomic_DNA"/>
</dbReference>
<evidence type="ECO:0000259" key="1">
    <source>
        <dbReference type="PROSITE" id="PS51704"/>
    </source>
</evidence>
<dbReference type="PANTHER" id="PTHR46211:SF1">
    <property type="entry name" value="GLYCEROPHOSPHODIESTER PHOSPHODIESTERASE, CYTOPLASMIC"/>
    <property type="match status" value="1"/>
</dbReference>
<feature type="domain" description="GP-PDE" evidence="1">
    <location>
        <begin position="6"/>
        <end position="247"/>
    </location>
</feature>
<protein>
    <recommendedName>
        <fullName evidence="1">GP-PDE domain-containing protein</fullName>
    </recommendedName>
</protein>
<reference evidence="2 3" key="1">
    <citation type="submission" date="2019-07" db="EMBL/GenBank/DDBJ databases">
        <title>The pathways for chlorine oxyanion respiration interact through the shared metabolite chlorate.</title>
        <authorList>
            <person name="Barnum T.P."/>
            <person name="Cheng Y."/>
            <person name="Hill K.A."/>
            <person name="Lucas L.N."/>
            <person name="Carlson H.K."/>
            <person name="Coates J.D."/>
        </authorList>
    </citation>
    <scope>NUCLEOTIDE SEQUENCE [LARGE SCALE GENOMIC DNA]</scope>
    <source>
        <strain evidence="2">BK-3</strain>
    </source>
</reference>
<accession>A0A558CL60</accession>
<dbReference type="PANTHER" id="PTHR46211">
    <property type="entry name" value="GLYCEROPHOSPHORYL DIESTER PHOSPHODIESTERASE"/>
    <property type="match status" value="1"/>
</dbReference>
<dbReference type="GO" id="GO:0008081">
    <property type="term" value="F:phosphoric diester hydrolase activity"/>
    <property type="evidence" value="ECO:0007669"/>
    <property type="project" value="InterPro"/>
</dbReference>
<sequence length="247" mass="28380">MTITRSQLVAHRGYMEHYPENCWSGLQAALDLGAHWIEFDIQMNVQDHFILLHDADFQRTAGQSVSVFGLHEKQMASISVHEPARLGAQYAPEPIITLEQLLLRLEQYPDARAMVEIKEESLDHWGLIEVMKPLLTLLETNKKQCVLISFSLDALSYAKKNSNIDLGWVLRRYNDKSLQEARKLSPEFLICNHTKLPQDAPPTKGPWQWMLYDITDPLEVKQWGEKGIDLIETRDIGLLISHPDINQ</sequence>
<dbReference type="Proteomes" id="UP000317355">
    <property type="component" value="Unassembled WGS sequence"/>
</dbReference>
<dbReference type="GO" id="GO:0006629">
    <property type="term" value="P:lipid metabolic process"/>
    <property type="evidence" value="ECO:0007669"/>
    <property type="project" value="InterPro"/>
</dbReference>
<evidence type="ECO:0000313" key="3">
    <source>
        <dbReference type="Proteomes" id="UP000317355"/>
    </source>
</evidence>
<dbReference type="AlphaFoldDB" id="A0A558CL60"/>
<dbReference type="Gene3D" id="3.20.20.190">
    <property type="entry name" value="Phosphatidylinositol (PI) phosphodiesterase"/>
    <property type="match status" value="1"/>
</dbReference>
<proteinExistence type="predicted"/>
<dbReference type="InterPro" id="IPR017946">
    <property type="entry name" value="PLC-like_Pdiesterase_TIM-brl"/>
</dbReference>
<dbReference type="PROSITE" id="PS51704">
    <property type="entry name" value="GP_PDE"/>
    <property type="match status" value="1"/>
</dbReference>
<dbReference type="InterPro" id="IPR030395">
    <property type="entry name" value="GP_PDE_dom"/>
</dbReference>
<evidence type="ECO:0000313" key="2">
    <source>
        <dbReference type="EMBL" id="TVT49496.1"/>
    </source>
</evidence>
<dbReference type="SUPFAM" id="SSF51695">
    <property type="entry name" value="PLC-like phosphodiesterases"/>
    <property type="match status" value="1"/>
</dbReference>
<organism evidence="2 3">
    <name type="scientific">Sedimenticola thiotaurini</name>
    <dbReference type="NCBI Taxonomy" id="1543721"/>
    <lineage>
        <taxon>Bacteria</taxon>
        <taxon>Pseudomonadati</taxon>
        <taxon>Pseudomonadota</taxon>
        <taxon>Gammaproteobacteria</taxon>
        <taxon>Chromatiales</taxon>
        <taxon>Sedimenticolaceae</taxon>
        <taxon>Sedimenticola</taxon>
    </lineage>
</organism>
<name>A0A558CL60_9GAMM</name>
<gene>
    <name evidence="2" type="ORF">FHK82_17045</name>
</gene>
<dbReference type="Pfam" id="PF03009">
    <property type="entry name" value="GDPD"/>
    <property type="match status" value="1"/>
</dbReference>